<evidence type="ECO:0000313" key="3">
    <source>
        <dbReference type="Proteomes" id="UP000075880"/>
    </source>
</evidence>
<accession>A0AAG5DQA2</accession>
<evidence type="ECO:0000256" key="1">
    <source>
        <dbReference type="SAM" id="MobiDB-lite"/>
    </source>
</evidence>
<keyword evidence="3" id="KW-1185">Reference proteome</keyword>
<sequence>SSRDVDVEQSRTGLIIINGLNQQHYKRENRAIVRLEAGQLRHEPTLSKGPRKMRNKASPS</sequence>
<reference evidence="2" key="1">
    <citation type="submission" date="2024-04" db="UniProtKB">
        <authorList>
            <consortium name="EnsemblMetazoa"/>
        </authorList>
    </citation>
    <scope>IDENTIFICATION</scope>
    <source>
        <strain evidence="2">EBRO</strain>
    </source>
</reference>
<name>A0AAG5DQA2_ANOAO</name>
<organism evidence="2 3">
    <name type="scientific">Anopheles atroparvus</name>
    <name type="common">European mosquito</name>
    <dbReference type="NCBI Taxonomy" id="41427"/>
    <lineage>
        <taxon>Eukaryota</taxon>
        <taxon>Metazoa</taxon>
        <taxon>Ecdysozoa</taxon>
        <taxon>Arthropoda</taxon>
        <taxon>Hexapoda</taxon>
        <taxon>Insecta</taxon>
        <taxon>Pterygota</taxon>
        <taxon>Neoptera</taxon>
        <taxon>Endopterygota</taxon>
        <taxon>Diptera</taxon>
        <taxon>Nematocera</taxon>
        <taxon>Culicoidea</taxon>
        <taxon>Culicidae</taxon>
        <taxon>Anophelinae</taxon>
        <taxon>Anopheles</taxon>
    </lineage>
</organism>
<feature type="region of interest" description="Disordered" evidence="1">
    <location>
        <begin position="39"/>
        <end position="60"/>
    </location>
</feature>
<proteinExistence type="predicted"/>
<dbReference type="Proteomes" id="UP000075880">
    <property type="component" value="Unassembled WGS sequence"/>
</dbReference>
<dbReference type="EnsemblMetazoa" id="ENSAATROPT014135">
    <property type="protein sequence ID" value="ENSAATROPP012884"/>
    <property type="gene ID" value="ENSAATROPG011460"/>
</dbReference>
<dbReference type="AlphaFoldDB" id="A0AAG5DQA2"/>
<evidence type="ECO:0000313" key="2">
    <source>
        <dbReference type="EnsemblMetazoa" id="ENSAATROPP012884"/>
    </source>
</evidence>
<feature type="compositionally biased region" description="Basic residues" evidence="1">
    <location>
        <begin position="49"/>
        <end position="60"/>
    </location>
</feature>
<protein>
    <submittedName>
        <fullName evidence="2">Uncharacterized protein</fullName>
    </submittedName>
</protein>